<accession>A0AAW1HRY5</accession>
<evidence type="ECO:0000313" key="3">
    <source>
        <dbReference type="Proteomes" id="UP001458880"/>
    </source>
</evidence>
<evidence type="ECO:0000256" key="1">
    <source>
        <dbReference type="SAM" id="MobiDB-lite"/>
    </source>
</evidence>
<feature type="region of interest" description="Disordered" evidence="1">
    <location>
        <begin position="115"/>
        <end position="142"/>
    </location>
</feature>
<proteinExistence type="predicted"/>
<keyword evidence="3" id="KW-1185">Reference proteome</keyword>
<dbReference type="EMBL" id="JASPKY010001050">
    <property type="protein sequence ID" value="KAK9679290.1"/>
    <property type="molecule type" value="Genomic_DNA"/>
</dbReference>
<dbReference type="AlphaFoldDB" id="A0AAW1HRY5"/>
<feature type="compositionally biased region" description="Basic residues" evidence="1">
    <location>
        <begin position="34"/>
        <end position="44"/>
    </location>
</feature>
<sequence length="345" mass="39732">MPSTSRNITIEGRAELGLISPEIVRPYPKALPRIKSRRGRKKGKCSVITDTPEKDELLEADAQKNKKVGKASEKRKQKTVLKVNKAPKKKRVKKAMVSVPSIFNCNVLVNRPTSFEPADTTDPFEGDSSSTEYIPSTTDDSTSASSECFSRIHVIVAHFEENNNLDVDVPNVSDLQSNADTRESKDWLVNNTEPWSEVLEHWKKTYTIRINREYKYIAEFVSEWPILKLNESQCLIEDFNRMYTNGGTLLLNWSRFFDKVKNLEVHQDKYFVQDLMTSLELEIQEDSKHAIQIYLLPSFFPPTSRIRCKSKHWKPSTAECRESFIIHAKAAGEIHLNIERRKEKL</sequence>
<feature type="region of interest" description="Disordered" evidence="1">
    <location>
        <begin position="34"/>
        <end position="79"/>
    </location>
</feature>
<evidence type="ECO:0000313" key="2">
    <source>
        <dbReference type="EMBL" id="KAK9679290.1"/>
    </source>
</evidence>
<gene>
    <name evidence="2" type="ORF">QE152_g40139</name>
</gene>
<protein>
    <submittedName>
        <fullName evidence="2">Uncharacterized protein</fullName>
    </submittedName>
</protein>
<reference evidence="2 3" key="1">
    <citation type="journal article" date="2024" name="BMC Genomics">
        <title>De novo assembly and annotation of Popillia japonica's genome with initial clues to its potential as an invasive pest.</title>
        <authorList>
            <person name="Cucini C."/>
            <person name="Boschi S."/>
            <person name="Funari R."/>
            <person name="Cardaioli E."/>
            <person name="Iannotti N."/>
            <person name="Marturano G."/>
            <person name="Paoli F."/>
            <person name="Bruttini M."/>
            <person name="Carapelli A."/>
            <person name="Frati F."/>
            <person name="Nardi F."/>
        </authorList>
    </citation>
    <scope>NUCLEOTIDE SEQUENCE [LARGE SCALE GENOMIC DNA]</scope>
    <source>
        <strain evidence="2">DMR45628</strain>
    </source>
</reference>
<feature type="compositionally biased region" description="Basic and acidic residues" evidence="1">
    <location>
        <begin position="51"/>
        <end position="74"/>
    </location>
</feature>
<comment type="caution">
    <text evidence="2">The sequence shown here is derived from an EMBL/GenBank/DDBJ whole genome shotgun (WGS) entry which is preliminary data.</text>
</comment>
<dbReference type="Proteomes" id="UP001458880">
    <property type="component" value="Unassembled WGS sequence"/>
</dbReference>
<name>A0AAW1HRY5_POPJA</name>
<organism evidence="2 3">
    <name type="scientific">Popillia japonica</name>
    <name type="common">Japanese beetle</name>
    <dbReference type="NCBI Taxonomy" id="7064"/>
    <lineage>
        <taxon>Eukaryota</taxon>
        <taxon>Metazoa</taxon>
        <taxon>Ecdysozoa</taxon>
        <taxon>Arthropoda</taxon>
        <taxon>Hexapoda</taxon>
        <taxon>Insecta</taxon>
        <taxon>Pterygota</taxon>
        <taxon>Neoptera</taxon>
        <taxon>Endopterygota</taxon>
        <taxon>Coleoptera</taxon>
        <taxon>Polyphaga</taxon>
        <taxon>Scarabaeiformia</taxon>
        <taxon>Scarabaeidae</taxon>
        <taxon>Rutelinae</taxon>
        <taxon>Popillia</taxon>
    </lineage>
</organism>